<feature type="compositionally biased region" description="Basic and acidic residues" evidence="1">
    <location>
        <begin position="122"/>
        <end position="131"/>
    </location>
</feature>
<dbReference type="EnsemblMetazoa" id="HelroT162692">
    <property type="protein sequence ID" value="HelroP162692"/>
    <property type="gene ID" value="HelroG162692"/>
</dbReference>
<name>T1ET08_HELRO</name>
<evidence type="ECO:0000313" key="2">
    <source>
        <dbReference type="EMBL" id="ESN99189.1"/>
    </source>
</evidence>
<dbReference type="HOGENOM" id="CLU_1476713_0_0_1"/>
<accession>T1ET08</accession>
<dbReference type="Proteomes" id="UP000015101">
    <property type="component" value="Unassembled WGS sequence"/>
</dbReference>
<evidence type="ECO:0000256" key="1">
    <source>
        <dbReference type="SAM" id="MobiDB-lite"/>
    </source>
</evidence>
<dbReference type="EMBL" id="AMQM01001144">
    <property type="status" value="NOT_ANNOTATED_CDS"/>
    <property type="molecule type" value="Genomic_DNA"/>
</dbReference>
<evidence type="ECO:0000313" key="4">
    <source>
        <dbReference type="Proteomes" id="UP000015101"/>
    </source>
</evidence>
<sequence>MMRRENNEVDNPMIPSKSNAPVLGMNAQTNPNPNPSQTDSNEMMTMMSEQLVAIKGMMMNMMEDMGSMKARINKMEEKGRISSQTIDKDRDDTAVLTPKGRGLKNRSDKRKKDDENLEDLIQQDRNKKSDGLKEVELDEDRHIEIMERYAAGLYRGGGEGVGADLQLTEMELHYAETHPINLH</sequence>
<dbReference type="RefSeq" id="XP_009023070.1">
    <property type="nucleotide sequence ID" value="XM_009024822.1"/>
</dbReference>
<reference evidence="2 4" key="2">
    <citation type="journal article" date="2013" name="Nature">
        <title>Insights into bilaterian evolution from three spiralian genomes.</title>
        <authorList>
            <person name="Simakov O."/>
            <person name="Marletaz F."/>
            <person name="Cho S.J."/>
            <person name="Edsinger-Gonzales E."/>
            <person name="Havlak P."/>
            <person name="Hellsten U."/>
            <person name="Kuo D.H."/>
            <person name="Larsson T."/>
            <person name="Lv J."/>
            <person name="Arendt D."/>
            <person name="Savage R."/>
            <person name="Osoegawa K."/>
            <person name="de Jong P."/>
            <person name="Grimwood J."/>
            <person name="Chapman J.A."/>
            <person name="Shapiro H."/>
            <person name="Aerts A."/>
            <person name="Otillar R.P."/>
            <person name="Terry A.Y."/>
            <person name="Boore J.L."/>
            <person name="Grigoriev I.V."/>
            <person name="Lindberg D.R."/>
            <person name="Seaver E.C."/>
            <person name="Weisblat D.A."/>
            <person name="Putnam N.H."/>
            <person name="Rokhsar D.S."/>
        </authorList>
    </citation>
    <scope>NUCLEOTIDE SEQUENCE</scope>
</reference>
<reference evidence="4" key="1">
    <citation type="submission" date="2012-12" db="EMBL/GenBank/DDBJ databases">
        <authorList>
            <person name="Hellsten U."/>
            <person name="Grimwood J."/>
            <person name="Chapman J.A."/>
            <person name="Shapiro H."/>
            <person name="Aerts A."/>
            <person name="Otillar R.P."/>
            <person name="Terry A.Y."/>
            <person name="Boore J.L."/>
            <person name="Simakov O."/>
            <person name="Marletaz F."/>
            <person name="Cho S.-J."/>
            <person name="Edsinger-Gonzales E."/>
            <person name="Havlak P."/>
            <person name="Kuo D.-H."/>
            <person name="Larsson T."/>
            <person name="Lv J."/>
            <person name="Arendt D."/>
            <person name="Savage R."/>
            <person name="Osoegawa K."/>
            <person name="de Jong P."/>
            <person name="Lindberg D.R."/>
            <person name="Seaver E.C."/>
            <person name="Weisblat D.A."/>
            <person name="Putnam N.H."/>
            <person name="Grigoriev I.V."/>
            <person name="Rokhsar D.S."/>
        </authorList>
    </citation>
    <scope>NUCLEOTIDE SEQUENCE</scope>
</reference>
<evidence type="ECO:0000313" key="3">
    <source>
        <dbReference type="EnsemblMetazoa" id="HelroP162692"/>
    </source>
</evidence>
<feature type="region of interest" description="Disordered" evidence="1">
    <location>
        <begin position="78"/>
        <end position="131"/>
    </location>
</feature>
<feature type="compositionally biased region" description="Basic and acidic residues" evidence="1">
    <location>
        <begin position="78"/>
        <end position="93"/>
    </location>
</feature>
<dbReference type="KEGG" id="hro:HELRODRAFT_162692"/>
<dbReference type="EMBL" id="KB097143">
    <property type="protein sequence ID" value="ESN99189.1"/>
    <property type="molecule type" value="Genomic_DNA"/>
</dbReference>
<gene>
    <name evidence="3" type="primary">20199708</name>
    <name evidence="2" type="ORF">HELRODRAFT_162692</name>
</gene>
<dbReference type="InParanoid" id="T1ET08"/>
<proteinExistence type="predicted"/>
<reference evidence="3" key="3">
    <citation type="submission" date="2015-06" db="UniProtKB">
        <authorList>
            <consortium name="EnsemblMetazoa"/>
        </authorList>
    </citation>
    <scope>IDENTIFICATION</scope>
</reference>
<dbReference type="CTD" id="20199708"/>
<protein>
    <submittedName>
        <fullName evidence="2 3">Uncharacterized protein</fullName>
    </submittedName>
</protein>
<dbReference type="GeneID" id="20199708"/>
<organism evidence="3 4">
    <name type="scientific">Helobdella robusta</name>
    <name type="common">Californian leech</name>
    <dbReference type="NCBI Taxonomy" id="6412"/>
    <lineage>
        <taxon>Eukaryota</taxon>
        <taxon>Metazoa</taxon>
        <taxon>Spiralia</taxon>
        <taxon>Lophotrochozoa</taxon>
        <taxon>Annelida</taxon>
        <taxon>Clitellata</taxon>
        <taxon>Hirudinea</taxon>
        <taxon>Rhynchobdellida</taxon>
        <taxon>Glossiphoniidae</taxon>
        <taxon>Helobdella</taxon>
    </lineage>
</organism>
<keyword evidence="4" id="KW-1185">Reference proteome</keyword>
<dbReference type="AlphaFoldDB" id="T1ET08"/>